<accession>A0A139A4D1</accession>
<protein>
    <recommendedName>
        <fullName evidence="8">L domain-like protein</fullName>
    </recommendedName>
</protein>
<dbReference type="PANTHER" id="PTHR31279">
    <property type="entry name" value="PROTEIN EXORDIUM-LIKE 5"/>
    <property type="match status" value="1"/>
</dbReference>
<dbReference type="AlphaFoldDB" id="A0A139A4D1"/>
<dbReference type="Gene3D" id="3.80.10.10">
    <property type="entry name" value="Ribonuclease Inhibitor"/>
    <property type="match status" value="1"/>
</dbReference>
<keyword evidence="3 5" id="KW-0732">Signal</keyword>
<keyword evidence="7" id="KW-1185">Reference proteome</keyword>
<evidence type="ECO:0000256" key="1">
    <source>
        <dbReference type="ARBA" id="ARBA00004613"/>
    </source>
</evidence>
<dbReference type="OMA" id="PHIAHEI"/>
<sequence length="458" mass="50410">MSRVSFVPFVVALVAAVLLLNLTGPGNAAASSSNALIHTKNNITFTPGRRSLTKPLTIYIIWYGAWPDPDKAIITDYIGGLSTSDFWKINTMYYSADDTNRKHISSSVSLGPSIVDNYSLGKVIDGYNNYDISRLVYTYISQGKLPADLDGGVYLVLLDKHTIEGEYCNFGYCGFHTSVQSDFMDARNNNRTVKGIDPNFPDYAYAWIGHPKSCGYINGMASCAWHNILTSPNGNPPVDAMLPHIAHEIAESATNPDIFFPGWMTSDGNENVTYGDAKEENGYWYNAQWNGRKYLIQQHWNPTTQLCAPSVKPQISDCGKLQSLLPNFYLGDDCCNSGFADCANGVIRKLEIHTGNMTRGPLSTLLQKISVYFPELEVLQIAAMPLTGEITDAMCRLKKLQTISMFFLKNITGSLPDCLGYLKDLSILIISNNPQLTGPIPTSLTKVDAVADSSRGKQ</sequence>
<evidence type="ECO:0000256" key="4">
    <source>
        <dbReference type="ARBA" id="ARBA00023591"/>
    </source>
</evidence>
<evidence type="ECO:0000313" key="6">
    <source>
        <dbReference type="EMBL" id="KXS11676.1"/>
    </source>
</evidence>
<dbReference type="SUPFAM" id="SSF52047">
    <property type="entry name" value="RNI-like"/>
    <property type="match status" value="1"/>
</dbReference>
<gene>
    <name evidence="6" type="ORF">M427DRAFT_426615</name>
</gene>
<evidence type="ECO:0000256" key="3">
    <source>
        <dbReference type="ARBA" id="ARBA00022729"/>
    </source>
</evidence>
<dbReference type="Pfam" id="PF04674">
    <property type="entry name" value="Phi_1"/>
    <property type="match status" value="1"/>
</dbReference>
<feature type="chain" id="PRO_5007295946" description="L domain-like protein" evidence="5">
    <location>
        <begin position="29"/>
        <end position="458"/>
    </location>
</feature>
<dbReference type="PANTHER" id="PTHR31279:SF58">
    <property type="entry name" value="PROTEIN EXORDIUM-LIKE 2"/>
    <property type="match status" value="1"/>
</dbReference>
<comment type="subcellular location">
    <subcellularLocation>
        <location evidence="1">Secreted</location>
    </subcellularLocation>
</comment>
<keyword evidence="2" id="KW-0964">Secreted</keyword>
<evidence type="ECO:0008006" key="8">
    <source>
        <dbReference type="Google" id="ProtNLM"/>
    </source>
</evidence>
<dbReference type="GO" id="GO:0005576">
    <property type="term" value="C:extracellular region"/>
    <property type="evidence" value="ECO:0007669"/>
    <property type="project" value="UniProtKB-SubCell"/>
</dbReference>
<evidence type="ECO:0000313" key="7">
    <source>
        <dbReference type="Proteomes" id="UP000070544"/>
    </source>
</evidence>
<name>A0A139A4D1_GONPJ</name>
<evidence type="ECO:0000256" key="5">
    <source>
        <dbReference type="SAM" id="SignalP"/>
    </source>
</evidence>
<comment type="similarity">
    <text evidence="4">Belongs to the EXORDIUM family.</text>
</comment>
<dbReference type="OrthoDB" id="1394818at2759"/>
<dbReference type="Proteomes" id="UP000070544">
    <property type="component" value="Unassembled WGS sequence"/>
</dbReference>
<dbReference type="InterPro" id="IPR006766">
    <property type="entry name" value="EXORDIUM-like"/>
</dbReference>
<reference evidence="6 7" key="1">
    <citation type="journal article" date="2015" name="Genome Biol. Evol.">
        <title>Phylogenomic analyses indicate that early fungi evolved digesting cell walls of algal ancestors of land plants.</title>
        <authorList>
            <person name="Chang Y."/>
            <person name="Wang S."/>
            <person name="Sekimoto S."/>
            <person name="Aerts A.L."/>
            <person name="Choi C."/>
            <person name="Clum A."/>
            <person name="LaButti K.M."/>
            <person name="Lindquist E.A."/>
            <person name="Yee Ngan C."/>
            <person name="Ohm R.A."/>
            <person name="Salamov A.A."/>
            <person name="Grigoriev I.V."/>
            <person name="Spatafora J.W."/>
            <person name="Berbee M.L."/>
        </authorList>
    </citation>
    <scope>NUCLEOTIDE SEQUENCE [LARGE SCALE GENOMIC DNA]</scope>
    <source>
        <strain evidence="6 7">JEL478</strain>
    </source>
</reference>
<dbReference type="EMBL" id="KQ965799">
    <property type="protein sequence ID" value="KXS11676.1"/>
    <property type="molecule type" value="Genomic_DNA"/>
</dbReference>
<feature type="signal peptide" evidence="5">
    <location>
        <begin position="1"/>
        <end position="28"/>
    </location>
</feature>
<proteinExistence type="inferred from homology"/>
<dbReference type="InterPro" id="IPR032675">
    <property type="entry name" value="LRR_dom_sf"/>
</dbReference>
<organism evidence="6 7">
    <name type="scientific">Gonapodya prolifera (strain JEL478)</name>
    <name type="common">Monoblepharis prolifera</name>
    <dbReference type="NCBI Taxonomy" id="1344416"/>
    <lineage>
        <taxon>Eukaryota</taxon>
        <taxon>Fungi</taxon>
        <taxon>Fungi incertae sedis</taxon>
        <taxon>Chytridiomycota</taxon>
        <taxon>Chytridiomycota incertae sedis</taxon>
        <taxon>Monoblepharidomycetes</taxon>
        <taxon>Monoblepharidales</taxon>
        <taxon>Gonapodyaceae</taxon>
        <taxon>Gonapodya</taxon>
    </lineage>
</organism>
<evidence type="ECO:0000256" key="2">
    <source>
        <dbReference type="ARBA" id="ARBA00022525"/>
    </source>
</evidence>
<dbReference type="STRING" id="1344416.A0A139A4D1"/>